<evidence type="ECO:0000313" key="1">
    <source>
        <dbReference type="EMBL" id="RFS45834.1"/>
    </source>
</evidence>
<proteinExistence type="predicted"/>
<dbReference type="Gene3D" id="2.60.120.10">
    <property type="entry name" value="Jelly Rolls"/>
    <property type="match status" value="1"/>
</dbReference>
<evidence type="ECO:0008006" key="3">
    <source>
        <dbReference type="Google" id="ProtNLM"/>
    </source>
</evidence>
<dbReference type="Proteomes" id="UP000262621">
    <property type="component" value="Unassembled WGS sequence"/>
</dbReference>
<evidence type="ECO:0000313" key="2">
    <source>
        <dbReference type="Proteomes" id="UP000262621"/>
    </source>
</evidence>
<name>A0A372FYX8_9ACTN</name>
<dbReference type="SUPFAM" id="SSF51182">
    <property type="entry name" value="RmlC-like cupins"/>
    <property type="match status" value="2"/>
</dbReference>
<comment type="caution">
    <text evidence="1">The sequence shown here is derived from an EMBL/GenBank/DDBJ whole genome shotgun (WGS) entry which is preliminary data.</text>
</comment>
<reference evidence="1 2" key="1">
    <citation type="submission" date="2018-08" db="EMBL/GenBank/DDBJ databases">
        <title>Verrucosispora craniellae sp. nov., isolated from a marine sponge in the South China Sea.</title>
        <authorList>
            <person name="Li L."/>
            <person name="Lin H.W."/>
        </authorList>
    </citation>
    <scope>NUCLEOTIDE SEQUENCE [LARGE SCALE GENOMIC DNA]</scope>
    <source>
        <strain evidence="1 2">LHW63014</strain>
    </source>
</reference>
<organism evidence="1 2">
    <name type="scientific">Micromonospora craniellae</name>
    <dbReference type="NCBI Taxonomy" id="2294034"/>
    <lineage>
        <taxon>Bacteria</taxon>
        <taxon>Bacillati</taxon>
        <taxon>Actinomycetota</taxon>
        <taxon>Actinomycetes</taxon>
        <taxon>Micromonosporales</taxon>
        <taxon>Micromonosporaceae</taxon>
        <taxon>Micromonospora</taxon>
    </lineage>
</organism>
<sequence>MTIVDSTTLPWVNGQDVYDSMEPAFRDNFGGDPEQVRDLLSRYWMRSLWLDRASTRRIDHVRAVPGYRDLSEAYHDSVEESYFLGGVAELSAEGRLVEGDYFWRPPGWVHKAWSDEGFENILCMEGEVASEHSGRVSRVVCADDRAGAQARDSADGGIGPRGYQRRVESRFVPWTPLDAPWSGVDAVVLGLPAASGGAWSTTGEAVPLGKPLSHNVATGACSALVRLPAGYTGAPTPVPRERFLVTTRGDLVVDGVTLTPCSLLHVPADAPAPTLTATTDVELFVKVGERA</sequence>
<gene>
    <name evidence="1" type="ORF">D0Q02_14595</name>
</gene>
<protein>
    <recommendedName>
        <fullName evidence="3">Cupin domain-containing protein</fullName>
    </recommendedName>
</protein>
<accession>A0A372FYX8</accession>
<dbReference type="InterPro" id="IPR011051">
    <property type="entry name" value="RmlC_Cupin_sf"/>
</dbReference>
<keyword evidence="2" id="KW-1185">Reference proteome</keyword>
<dbReference type="AlphaFoldDB" id="A0A372FYX8"/>
<dbReference type="EMBL" id="QVFU01000013">
    <property type="protein sequence ID" value="RFS45834.1"/>
    <property type="molecule type" value="Genomic_DNA"/>
</dbReference>
<dbReference type="InterPro" id="IPR014710">
    <property type="entry name" value="RmlC-like_jellyroll"/>
</dbReference>